<organism evidence="1 2">
    <name type="scientific">Sesamum alatum</name>
    <dbReference type="NCBI Taxonomy" id="300844"/>
    <lineage>
        <taxon>Eukaryota</taxon>
        <taxon>Viridiplantae</taxon>
        <taxon>Streptophyta</taxon>
        <taxon>Embryophyta</taxon>
        <taxon>Tracheophyta</taxon>
        <taxon>Spermatophyta</taxon>
        <taxon>Magnoliopsida</taxon>
        <taxon>eudicotyledons</taxon>
        <taxon>Gunneridae</taxon>
        <taxon>Pentapetalae</taxon>
        <taxon>asterids</taxon>
        <taxon>lamiids</taxon>
        <taxon>Lamiales</taxon>
        <taxon>Pedaliaceae</taxon>
        <taxon>Sesamum</taxon>
    </lineage>
</organism>
<proteinExistence type="predicted"/>
<sequence>MGTRKGRGPARGHKLDIFVKRHGKYKIVFASGETIPMEFEAEFATGVGIVIRTNADIRGVSHWREVPEENKEVCYARLFQWFDIEGWHTDERVNKIIDDKFQVPYTRWRNILHQEYKKLVDQGINPREVCPRPDLSMAKWQVACDFIQDEKYQENMVAMQSELIDGNEDQPSEDVIMRSALGHRSGYLKGMGHGVEVVKHRQSCPSVVGNAELRKIIRVGPSQ</sequence>
<evidence type="ECO:0000313" key="2">
    <source>
        <dbReference type="Proteomes" id="UP001293254"/>
    </source>
</evidence>
<name>A0AAE1YA64_9LAMI</name>
<comment type="caution">
    <text evidence="1">The sequence shown here is derived from an EMBL/GenBank/DDBJ whole genome shotgun (WGS) entry which is preliminary data.</text>
</comment>
<gene>
    <name evidence="1" type="ORF">Salat_1414400</name>
</gene>
<dbReference type="Proteomes" id="UP001293254">
    <property type="component" value="Unassembled WGS sequence"/>
</dbReference>
<keyword evidence="2" id="KW-1185">Reference proteome</keyword>
<evidence type="ECO:0008006" key="3">
    <source>
        <dbReference type="Google" id="ProtNLM"/>
    </source>
</evidence>
<dbReference type="AlphaFoldDB" id="A0AAE1YA64"/>
<accession>A0AAE1YA64</accession>
<dbReference type="PANTHER" id="PTHR33499:SF11">
    <property type="entry name" value="NO APICAL MERISTEM-ASSOCIATED C-TERMINAL DOMAIN-CONTAINING PROTEIN"/>
    <property type="match status" value="1"/>
</dbReference>
<protein>
    <recommendedName>
        <fullName evidence="3">Transposase</fullName>
    </recommendedName>
</protein>
<dbReference type="EMBL" id="JACGWO010000005">
    <property type="protein sequence ID" value="KAK4426458.1"/>
    <property type="molecule type" value="Genomic_DNA"/>
</dbReference>
<evidence type="ECO:0000313" key="1">
    <source>
        <dbReference type="EMBL" id="KAK4426458.1"/>
    </source>
</evidence>
<reference evidence="1" key="2">
    <citation type="journal article" date="2024" name="Plant">
        <title>Genomic evolution and insights into agronomic trait innovations of Sesamum species.</title>
        <authorList>
            <person name="Miao H."/>
            <person name="Wang L."/>
            <person name="Qu L."/>
            <person name="Liu H."/>
            <person name="Sun Y."/>
            <person name="Le M."/>
            <person name="Wang Q."/>
            <person name="Wei S."/>
            <person name="Zheng Y."/>
            <person name="Lin W."/>
            <person name="Duan Y."/>
            <person name="Cao H."/>
            <person name="Xiong S."/>
            <person name="Wang X."/>
            <person name="Wei L."/>
            <person name="Li C."/>
            <person name="Ma Q."/>
            <person name="Ju M."/>
            <person name="Zhao R."/>
            <person name="Li G."/>
            <person name="Mu C."/>
            <person name="Tian Q."/>
            <person name="Mei H."/>
            <person name="Zhang T."/>
            <person name="Gao T."/>
            <person name="Zhang H."/>
        </authorList>
    </citation>
    <scope>NUCLEOTIDE SEQUENCE</scope>
    <source>
        <strain evidence="1">3651</strain>
    </source>
</reference>
<dbReference type="PANTHER" id="PTHR33499">
    <property type="entry name" value="OS12G0282400 PROTEIN-RELATED"/>
    <property type="match status" value="1"/>
</dbReference>
<reference evidence="1" key="1">
    <citation type="submission" date="2020-06" db="EMBL/GenBank/DDBJ databases">
        <authorList>
            <person name="Li T."/>
            <person name="Hu X."/>
            <person name="Zhang T."/>
            <person name="Song X."/>
            <person name="Zhang H."/>
            <person name="Dai N."/>
            <person name="Sheng W."/>
            <person name="Hou X."/>
            <person name="Wei L."/>
        </authorList>
    </citation>
    <scope>NUCLEOTIDE SEQUENCE</scope>
    <source>
        <strain evidence="1">3651</strain>
        <tissue evidence="1">Leaf</tissue>
    </source>
</reference>